<comment type="caution">
    <text evidence="7">The sequence shown here is derived from an EMBL/GenBank/DDBJ whole genome shotgun (WGS) entry which is preliminary data.</text>
</comment>
<evidence type="ECO:0000256" key="4">
    <source>
        <dbReference type="ARBA" id="ARBA00022801"/>
    </source>
</evidence>
<dbReference type="NCBIfam" id="NF006826">
    <property type="entry name" value="PRK09347.1-3"/>
    <property type="match status" value="1"/>
</dbReference>
<dbReference type="InterPro" id="IPR001474">
    <property type="entry name" value="GTP_CycHdrlase_I"/>
</dbReference>
<keyword evidence="5" id="KW-0547">Nucleotide-binding</keyword>
<keyword evidence="5" id="KW-0479">Metal-binding</keyword>
<dbReference type="EC" id="3.5.4.16" evidence="5"/>
<dbReference type="Gene3D" id="1.10.286.10">
    <property type="match status" value="1"/>
</dbReference>
<dbReference type="OrthoDB" id="9801207at2"/>
<keyword evidence="5" id="KW-0342">GTP-binding</keyword>
<comment type="catalytic activity">
    <reaction evidence="1 5">
        <text>GTP + H2O = 7,8-dihydroneopterin 3'-triphosphate + formate + H(+)</text>
        <dbReference type="Rhea" id="RHEA:17473"/>
        <dbReference type="ChEBI" id="CHEBI:15377"/>
        <dbReference type="ChEBI" id="CHEBI:15378"/>
        <dbReference type="ChEBI" id="CHEBI:15740"/>
        <dbReference type="ChEBI" id="CHEBI:37565"/>
        <dbReference type="ChEBI" id="CHEBI:58462"/>
        <dbReference type="EC" id="3.5.4.16"/>
    </reaction>
</comment>
<protein>
    <recommendedName>
        <fullName evidence="5">GTP cyclohydrolase 1</fullName>
        <ecNumber evidence="5">3.5.4.16</ecNumber>
    </recommendedName>
    <alternativeName>
        <fullName evidence="5">GTP cyclohydrolase I</fullName>
        <shortName evidence="5">GTP-CH-I</shortName>
    </alternativeName>
</protein>
<dbReference type="Pfam" id="PF01227">
    <property type="entry name" value="GTP_cyclohydroI"/>
    <property type="match status" value="1"/>
</dbReference>
<sequence>MIDEKTIKTAVENILKAIGDDPLREGLIDTPQRVAQMYAEIFGGMNQNPVDELKVGYELGHREMVILRDIPFYSMCEHHLLPFSGVAHVAYVPGVDGRVVGISKLARVVDIIARRPQIQERMATEIADAIMDGLKPDGVGVVIEAEHMCMTMRGIKKPGAKVVTSALRGIFSKRAATRAEFMSLIQK</sequence>
<dbReference type="SUPFAM" id="SSF55620">
    <property type="entry name" value="Tetrahydrobiopterin biosynthesis enzymes-like"/>
    <property type="match status" value="1"/>
</dbReference>
<dbReference type="HAMAP" id="MF_00223">
    <property type="entry name" value="FolE"/>
    <property type="match status" value="1"/>
</dbReference>
<accession>A0A2P5P925</accession>
<dbReference type="InterPro" id="IPR018234">
    <property type="entry name" value="GTP_CycHdrlase_I_CS"/>
</dbReference>
<dbReference type="UniPathway" id="UPA00848">
    <property type="reaction ID" value="UER00151"/>
</dbReference>
<dbReference type="GO" id="GO:0006729">
    <property type="term" value="P:tetrahydrobiopterin biosynthetic process"/>
    <property type="evidence" value="ECO:0007669"/>
    <property type="project" value="TreeGrafter"/>
</dbReference>
<evidence type="ECO:0000313" key="7">
    <source>
        <dbReference type="EMBL" id="PPD58786.1"/>
    </source>
</evidence>
<comment type="subunit">
    <text evidence="5">Homopolymer.</text>
</comment>
<feature type="binding site" evidence="5">
    <location>
        <position position="149"/>
    </location>
    <ligand>
        <name>Zn(2+)</name>
        <dbReference type="ChEBI" id="CHEBI:29105"/>
    </ligand>
</feature>
<evidence type="ECO:0000313" key="8">
    <source>
        <dbReference type="Proteomes" id="UP000235653"/>
    </source>
</evidence>
<keyword evidence="8" id="KW-1185">Reference proteome</keyword>
<keyword evidence="3 5" id="KW-0554">One-carbon metabolism</keyword>
<dbReference type="GO" id="GO:0005525">
    <property type="term" value="F:GTP binding"/>
    <property type="evidence" value="ECO:0007669"/>
    <property type="project" value="UniProtKB-KW"/>
</dbReference>
<dbReference type="RefSeq" id="WP_102330270.1">
    <property type="nucleotide sequence ID" value="NZ_CP058566.2"/>
</dbReference>
<feature type="binding site" evidence="5">
    <location>
        <position position="76"/>
    </location>
    <ligand>
        <name>Zn(2+)</name>
        <dbReference type="ChEBI" id="CHEBI:29105"/>
    </ligand>
</feature>
<evidence type="ECO:0000259" key="6">
    <source>
        <dbReference type="Pfam" id="PF01227"/>
    </source>
</evidence>
<dbReference type="Gene3D" id="3.30.1130.10">
    <property type="match status" value="1"/>
</dbReference>
<keyword evidence="4 5" id="KW-0378">Hydrolase</keyword>
<dbReference type="FunFam" id="3.30.1130.10:FF:000001">
    <property type="entry name" value="GTP cyclohydrolase 1"/>
    <property type="match status" value="1"/>
</dbReference>
<dbReference type="PROSITE" id="PS00859">
    <property type="entry name" value="GTP_CYCLOHYDROL_1_1"/>
    <property type="match status" value="1"/>
</dbReference>
<dbReference type="GO" id="GO:0006730">
    <property type="term" value="P:one-carbon metabolic process"/>
    <property type="evidence" value="ECO:0007669"/>
    <property type="project" value="UniProtKB-UniRule"/>
</dbReference>
<dbReference type="GO" id="GO:0008270">
    <property type="term" value="F:zinc ion binding"/>
    <property type="evidence" value="ECO:0007669"/>
    <property type="project" value="UniProtKB-UniRule"/>
</dbReference>
<dbReference type="GO" id="GO:0003934">
    <property type="term" value="F:GTP cyclohydrolase I activity"/>
    <property type="evidence" value="ECO:0007669"/>
    <property type="project" value="UniProtKB-UniRule"/>
</dbReference>
<keyword evidence="5" id="KW-0862">Zinc</keyword>
<evidence type="ECO:0000256" key="3">
    <source>
        <dbReference type="ARBA" id="ARBA00022563"/>
    </source>
</evidence>
<dbReference type="InterPro" id="IPR043134">
    <property type="entry name" value="GTP-CH-I_N"/>
</dbReference>
<name>A0A2P5P925_9CHLR</name>
<evidence type="ECO:0000256" key="1">
    <source>
        <dbReference type="ARBA" id="ARBA00001052"/>
    </source>
</evidence>
<dbReference type="NCBIfam" id="TIGR00063">
    <property type="entry name" value="folE"/>
    <property type="match status" value="1"/>
</dbReference>
<feature type="domain" description="GTP cyclohydrolase I" evidence="6">
    <location>
        <begin position="7"/>
        <end position="185"/>
    </location>
</feature>
<organism evidence="7 8">
    <name type="scientific">Dehalogenimonas etheniformans</name>
    <dbReference type="NCBI Taxonomy" id="1536648"/>
    <lineage>
        <taxon>Bacteria</taxon>
        <taxon>Bacillati</taxon>
        <taxon>Chloroflexota</taxon>
        <taxon>Dehalococcoidia</taxon>
        <taxon>Dehalococcoidales</taxon>
        <taxon>Dehalococcoidaceae</taxon>
        <taxon>Dehalogenimonas</taxon>
    </lineage>
</organism>
<evidence type="ECO:0000256" key="5">
    <source>
        <dbReference type="HAMAP-Rule" id="MF_00223"/>
    </source>
</evidence>
<feature type="binding site" evidence="5">
    <location>
        <position position="79"/>
    </location>
    <ligand>
        <name>Zn(2+)</name>
        <dbReference type="ChEBI" id="CHEBI:29105"/>
    </ligand>
</feature>
<dbReference type="Proteomes" id="UP000235653">
    <property type="component" value="Unassembled WGS sequence"/>
</dbReference>
<dbReference type="GO" id="GO:0046654">
    <property type="term" value="P:tetrahydrofolate biosynthetic process"/>
    <property type="evidence" value="ECO:0007669"/>
    <property type="project" value="UniProtKB-UniRule"/>
</dbReference>
<comment type="similarity">
    <text evidence="5">Belongs to the GTP cyclohydrolase I family.</text>
</comment>
<proteinExistence type="inferred from homology"/>
<gene>
    <name evidence="5 7" type="primary">folE</name>
    <name evidence="7" type="ORF">JP09_002635</name>
</gene>
<dbReference type="InterPro" id="IPR043133">
    <property type="entry name" value="GTP-CH-I_C/QueF"/>
</dbReference>
<dbReference type="FunFam" id="1.10.286.10:FF:000001">
    <property type="entry name" value="GTP cyclohydrolase 1"/>
    <property type="match status" value="1"/>
</dbReference>
<dbReference type="PANTHER" id="PTHR11109:SF7">
    <property type="entry name" value="GTP CYCLOHYDROLASE 1"/>
    <property type="match status" value="1"/>
</dbReference>
<dbReference type="InterPro" id="IPR020602">
    <property type="entry name" value="GTP_CycHdrlase_I_dom"/>
</dbReference>
<evidence type="ECO:0000256" key="2">
    <source>
        <dbReference type="ARBA" id="ARBA00005080"/>
    </source>
</evidence>
<reference evidence="7 8" key="1">
    <citation type="journal article" date="2017" name="ISME J.">
        <title>Grape pomace compost harbors organohalide-respiring Dehalogenimonas species with novel reductive dehalogenase genes.</title>
        <authorList>
            <person name="Yang Y."/>
            <person name="Higgins S.A."/>
            <person name="Yan J."/>
            <person name="Simsir B."/>
            <person name="Chourey K."/>
            <person name="Iyer R."/>
            <person name="Hettich R.L."/>
            <person name="Baldwin B."/>
            <person name="Ogles D.M."/>
            <person name="Loffler F.E."/>
        </authorList>
    </citation>
    <scope>NUCLEOTIDE SEQUENCE [LARGE SCALE GENOMIC DNA]</scope>
    <source>
        <strain evidence="7 8">GP</strain>
    </source>
</reference>
<dbReference type="GO" id="GO:0005737">
    <property type="term" value="C:cytoplasm"/>
    <property type="evidence" value="ECO:0007669"/>
    <property type="project" value="TreeGrafter"/>
</dbReference>
<dbReference type="PANTHER" id="PTHR11109">
    <property type="entry name" value="GTP CYCLOHYDROLASE I"/>
    <property type="match status" value="1"/>
</dbReference>
<dbReference type="EMBL" id="JQAN02000006">
    <property type="protein sequence ID" value="PPD58786.1"/>
    <property type="molecule type" value="Genomic_DNA"/>
</dbReference>
<comment type="pathway">
    <text evidence="2 5">Cofactor biosynthesis; 7,8-dihydroneopterin triphosphate biosynthesis; 7,8-dihydroneopterin triphosphate from GTP: step 1/1.</text>
</comment>
<dbReference type="NCBIfam" id="NF006825">
    <property type="entry name" value="PRK09347.1-2"/>
    <property type="match status" value="1"/>
</dbReference>
<dbReference type="AlphaFoldDB" id="A0A2P5P925"/>